<keyword evidence="1" id="KW-0472">Membrane</keyword>
<reference evidence="2 4" key="1">
    <citation type="submission" date="2019-09" db="EMBL/GenBank/DDBJ databases">
        <title>Phylogeny of genus Pseudoclavibacter and closely related genus.</title>
        <authorList>
            <person name="Li Y."/>
        </authorList>
    </citation>
    <scope>NUCLEOTIDE SEQUENCE [LARGE SCALE GENOMIC DNA]</scope>
    <source>
        <strain evidence="2 4">DSM 23821</strain>
    </source>
</reference>
<feature type="transmembrane region" description="Helical" evidence="1">
    <location>
        <begin position="61"/>
        <end position="81"/>
    </location>
</feature>
<feature type="transmembrane region" description="Helical" evidence="1">
    <location>
        <begin position="101"/>
        <end position="124"/>
    </location>
</feature>
<feature type="transmembrane region" description="Helical" evidence="1">
    <location>
        <begin position="26"/>
        <end position="49"/>
    </location>
</feature>
<name>A0A7J5BN61_9MICO</name>
<evidence type="ECO:0000313" key="3">
    <source>
        <dbReference type="EMBL" id="KAB1657217.1"/>
    </source>
</evidence>
<dbReference type="AlphaFoldDB" id="A0A7J5BN61"/>
<keyword evidence="1" id="KW-0812">Transmembrane</keyword>
<dbReference type="RefSeq" id="WP_158040387.1">
    <property type="nucleotide sequence ID" value="NZ_JACCFV010000001.1"/>
</dbReference>
<gene>
    <name evidence="3" type="ORF">F8O01_08145</name>
    <name evidence="2" type="ORF">F8O01_15200</name>
</gene>
<comment type="caution">
    <text evidence="2">The sequence shown here is derived from an EMBL/GenBank/DDBJ whole genome shotgun (WGS) entry which is preliminary data.</text>
</comment>
<dbReference type="EMBL" id="WBJZ01000023">
    <property type="protein sequence ID" value="KAB1653419.1"/>
    <property type="molecule type" value="Genomic_DNA"/>
</dbReference>
<keyword evidence="4" id="KW-1185">Reference proteome</keyword>
<dbReference type="EMBL" id="WBJZ01000009">
    <property type="protein sequence ID" value="KAB1657217.1"/>
    <property type="molecule type" value="Genomic_DNA"/>
</dbReference>
<accession>A0A7J5BN61</accession>
<protein>
    <submittedName>
        <fullName evidence="2">Uncharacterized protein</fullName>
    </submittedName>
</protein>
<evidence type="ECO:0000313" key="4">
    <source>
        <dbReference type="Proteomes" id="UP000467240"/>
    </source>
</evidence>
<sequence length="128" mass="12533">MSVPGTYPVARPASGTVPGAARASRVLGFVVGSLGVVIAAVITLSELVVAEVGSDRLLGTGFLLAILGLVPLVLAIVLGHIGLSRSRALGASTAAARTGLLLGYLSLIALPAGSIGAAFVCIAVTSTN</sequence>
<dbReference type="Proteomes" id="UP000467240">
    <property type="component" value="Unassembled WGS sequence"/>
</dbReference>
<evidence type="ECO:0000313" key="2">
    <source>
        <dbReference type="EMBL" id="KAB1653419.1"/>
    </source>
</evidence>
<evidence type="ECO:0000256" key="1">
    <source>
        <dbReference type="SAM" id="Phobius"/>
    </source>
</evidence>
<organism evidence="2 4">
    <name type="scientific">Pseudoclavibacter chungangensis</name>
    <dbReference type="NCBI Taxonomy" id="587635"/>
    <lineage>
        <taxon>Bacteria</taxon>
        <taxon>Bacillati</taxon>
        <taxon>Actinomycetota</taxon>
        <taxon>Actinomycetes</taxon>
        <taxon>Micrococcales</taxon>
        <taxon>Microbacteriaceae</taxon>
        <taxon>Pseudoclavibacter</taxon>
    </lineage>
</organism>
<keyword evidence="1" id="KW-1133">Transmembrane helix</keyword>
<proteinExistence type="predicted"/>